<proteinExistence type="inferred from homology"/>
<feature type="transmembrane region" description="Helical" evidence="6">
    <location>
        <begin position="96"/>
        <end position="116"/>
    </location>
</feature>
<dbReference type="PANTHER" id="PTHR11654">
    <property type="entry name" value="OLIGOPEPTIDE TRANSPORTER-RELATED"/>
    <property type="match status" value="1"/>
</dbReference>
<dbReference type="OMA" id="ACIPAGY"/>
<comment type="subcellular location">
    <subcellularLocation>
        <location evidence="1">Membrane</location>
        <topology evidence="1">Multi-pass membrane protein</topology>
    </subcellularLocation>
</comment>
<keyword evidence="4 6" id="KW-1133">Transmembrane helix</keyword>
<dbReference type="Gene3D" id="1.20.1250.20">
    <property type="entry name" value="MFS general substrate transporter like domains"/>
    <property type="match status" value="1"/>
</dbReference>
<evidence type="ECO:0000256" key="3">
    <source>
        <dbReference type="ARBA" id="ARBA00022692"/>
    </source>
</evidence>
<feature type="transmembrane region" description="Helical" evidence="6">
    <location>
        <begin position="335"/>
        <end position="355"/>
    </location>
</feature>
<feature type="transmembrane region" description="Helical" evidence="6">
    <location>
        <begin position="189"/>
        <end position="211"/>
    </location>
</feature>
<evidence type="ECO:0008006" key="9">
    <source>
        <dbReference type="Google" id="ProtNLM"/>
    </source>
</evidence>
<dbReference type="SUPFAM" id="SSF103473">
    <property type="entry name" value="MFS general substrate transporter"/>
    <property type="match status" value="1"/>
</dbReference>
<evidence type="ECO:0000256" key="2">
    <source>
        <dbReference type="ARBA" id="ARBA00005982"/>
    </source>
</evidence>
<keyword evidence="3 6" id="KW-0812">Transmembrane</keyword>
<evidence type="ECO:0000313" key="7">
    <source>
        <dbReference type="EMBL" id="KAH9322821.1"/>
    </source>
</evidence>
<feature type="transmembrane region" description="Helical" evidence="6">
    <location>
        <begin position="29"/>
        <end position="50"/>
    </location>
</feature>
<dbReference type="AlphaFoldDB" id="A0AA38LGC5"/>
<keyword evidence="5 6" id="KW-0472">Membrane</keyword>
<gene>
    <name evidence="7" type="ORF">KI387_017460</name>
</gene>
<reference evidence="7 8" key="1">
    <citation type="journal article" date="2021" name="Nat. Plants">
        <title>The Taxus genome provides insights into paclitaxel biosynthesis.</title>
        <authorList>
            <person name="Xiong X."/>
            <person name="Gou J."/>
            <person name="Liao Q."/>
            <person name="Li Y."/>
            <person name="Zhou Q."/>
            <person name="Bi G."/>
            <person name="Li C."/>
            <person name="Du R."/>
            <person name="Wang X."/>
            <person name="Sun T."/>
            <person name="Guo L."/>
            <person name="Liang H."/>
            <person name="Lu P."/>
            <person name="Wu Y."/>
            <person name="Zhang Z."/>
            <person name="Ro D.K."/>
            <person name="Shang Y."/>
            <person name="Huang S."/>
            <person name="Yan J."/>
        </authorList>
    </citation>
    <scope>NUCLEOTIDE SEQUENCE [LARGE SCALE GENOMIC DNA]</scope>
    <source>
        <strain evidence="7">Ta-2019</strain>
    </source>
</reference>
<dbReference type="EMBL" id="JAHRHJ020000003">
    <property type="protein sequence ID" value="KAH9322821.1"/>
    <property type="molecule type" value="Genomic_DNA"/>
</dbReference>
<evidence type="ECO:0000256" key="6">
    <source>
        <dbReference type="SAM" id="Phobius"/>
    </source>
</evidence>
<protein>
    <recommendedName>
        <fullName evidence="9">Nitrate transporter</fullName>
    </recommendedName>
</protein>
<dbReference type="InterPro" id="IPR036259">
    <property type="entry name" value="MFS_trans_sf"/>
</dbReference>
<dbReference type="InterPro" id="IPR000109">
    <property type="entry name" value="POT_fam"/>
</dbReference>
<accession>A0AA38LGC5</accession>
<feature type="transmembrane region" description="Helical" evidence="6">
    <location>
        <begin position="217"/>
        <end position="238"/>
    </location>
</feature>
<feature type="transmembrane region" description="Helical" evidence="6">
    <location>
        <begin position="71"/>
        <end position="90"/>
    </location>
</feature>
<evidence type="ECO:0000256" key="1">
    <source>
        <dbReference type="ARBA" id="ARBA00004141"/>
    </source>
</evidence>
<feature type="transmembrane region" description="Helical" evidence="6">
    <location>
        <begin position="416"/>
        <end position="435"/>
    </location>
</feature>
<dbReference type="GO" id="GO:0022857">
    <property type="term" value="F:transmembrane transporter activity"/>
    <property type="evidence" value="ECO:0007669"/>
    <property type="project" value="InterPro"/>
</dbReference>
<evidence type="ECO:0000313" key="8">
    <source>
        <dbReference type="Proteomes" id="UP000824469"/>
    </source>
</evidence>
<keyword evidence="8" id="KW-1185">Reference proteome</keyword>
<feature type="transmembrane region" description="Helical" evidence="6">
    <location>
        <begin position="543"/>
        <end position="564"/>
    </location>
</feature>
<dbReference type="GO" id="GO:0016020">
    <property type="term" value="C:membrane"/>
    <property type="evidence" value="ECO:0007669"/>
    <property type="project" value="UniProtKB-SubCell"/>
</dbReference>
<dbReference type="Pfam" id="PF00854">
    <property type="entry name" value="PTR2"/>
    <property type="match status" value="1"/>
</dbReference>
<name>A0AA38LGC5_TAXCH</name>
<dbReference type="Proteomes" id="UP000824469">
    <property type="component" value="Unassembled WGS sequence"/>
</dbReference>
<organism evidence="7 8">
    <name type="scientific">Taxus chinensis</name>
    <name type="common">Chinese yew</name>
    <name type="synonym">Taxus wallichiana var. chinensis</name>
    <dbReference type="NCBI Taxonomy" id="29808"/>
    <lineage>
        <taxon>Eukaryota</taxon>
        <taxon>Viridiplantae</taxon>
        <taxon>Streptophyta</taxon>
        <taxon>Embryophyta</taxon>
        <taxon>Tracheophyta</taxon>
        <taxon>Spermatophyta</taxon>
        <taxon>Pinopsida</taxon>
        <taxon>Pinidae</taxon>
        <taxon>Conifers II</taxon>
        <taxon>Cupressales</taxon>
        <taxon>Taxaceae</taxon>
        <taxon>Taxus</taxon>
    </lineage>
</organism>
<comment type="similarity">
    <text evidence="2">Belongs to the major facilitator superfamily. Proton-dependent oligopeptide transporter (POT/PTR) (TC 2.A.17) family.</text>
</comment>
<feature type="non-terminal residue" evidence="7">
    <location>
        <position position="1"/>
    </location>
</feature>
<dbReference type="CDD" id="cd17414">
    <property type="entry name" value="MFS_NPF4"/>
    <property type="match status" value="1"/>
</dbReference>
<feature type="transmembrane region" description="Helical" evidence="6">
    <location>
        <begin position="455"/>
        <end position="481"/>
    </location>
</feature>
<feature type="transmembrane region" description="Helical" evidence="6">
    <location>
        <begin position="493"/>
        <end position="516"/>
    </location>
</feature>
<feature type="transmembrane region" description="Helical" evidence="6">
    <location>
        <begin position="375"/>
        <end position="395"/>
    </location>
</feature>
<sequence>EIGAEEANKLQGFVDWKKRPVEKSKHGGILPAVFVLVSEVFENLAFLANATNLVNYFYGFMHFSLAKSANTLTNFMGTSFLLALLGGFISDTFITTYWTVITFALVELIGLVILTIQAHYPSLKPPACNTATSVVGICKQVEGGEAAMLYIGLYLVALGVGGVKGSLPVHGADQFDENHGKERKLRSKFFNWFLFSMCAGSLLAVTFVVWVQENKGWQWGFGLSSISILLVLAFFVLCTCKYRNRIPTGSPLTRIAQVIVAAVRKQRIGNQVSTDDTNYGSDKENGNVTPRTPQFRFLDKASIRDPKMVCANGQESPWRLCPVTQVEDVKIMVRVLPIFASTIMMNCCIAQLQTFSVRQATTMDRKIKGFLVPAASLPSIPVISMMILIPLYDLFFVPFARRITGRETGITHLQRVGVGLLLSVLSMAVAAVVEVKRKSVAKEHGLIDSPLPLPITFLWVGLQYFALGLADMFALVGLMEFFYTQAPSRMRSLATALSWTSISMGYFLSSILVSLVNSVTRRVGDDVGWLSGNNLNRNHLDRFYWLLCALGALNFVHYLLWSLWYRYKTQSPN</sequence>
<evidence type="ECO:0000256" key="5">
    <source>
        <dbReference type="ARBA" id="ARBA00023136"/>
    </source>
</evidence>
<evidence type="ECO:0000256" key="4">
    <source>
        <dbReference type="ARBA" id="ARBA00022989"/>
    </source>
</evidence>
<comment type="caution">
    <text evidence="7">The sequence shown here is derived from an EMBL/GenBank/DDBJ whole genome shotgun (WGS) entry which is preliminary data.</text>
</comment>